<protein>
    <submittedName>
        <fullName evidence="2">Uncharacterized protein</fullName>
    </submittedName>
</protein>
<dbReference type="Proteomes" id="UP001569151">
    <property type="component" value="Unassembled WGS sequence"/>
</dbReference>
<organism evidence="2 3">
    <name type="scientific">Vibrio bivalvicida</name>
    <dbReference type="NCBI Taxonomy" id="1276888"/>
    <lineage>
        <taxon>Bacteria</taxon>
        <taxon>Pseudomonadati</taxon>
        <taxon>Pseudomonadota</taxon>
        <taxon>Gammaproteobacteria</taxon>
        <taxon>Vibrionales</taxon>
        <taxon>Vibrionaceae</taxon>
        <taxon>Vibrio</taxon>
        <taxon>Vibrio oreintalis group</taxon>
    </lineage>
</organism>
<dbReference type="RefSeq" id="WP_371726539.1">
    <property type="nucleotide sequence ID" value="NZ_JBGOOS010000038.1"/>
</dbReference>
<keyword evidence="1" id="KW-0732">Signal</keyword>
<gene>
    <name evidence="2" type="ORF">ACED39_19395</name>
</gene>
<sequence length="347" mass="37581">MMKKIAVAVSVIASLLVGCGGGSGGGSTPDAKGNEGKGNEAKVVYPKGIYIATMGNGDSQSIKMANGKPEYMGVAFGSHEEDEQDLVSHLVGINEHDQKHHLAILGNYDSNGSPEETIMQLSKRLGSSYDREINMKIAGTWMSGDWRQALPNEQKVEIEAIDLSNNYSFVSSGQGFKIVAEDVAENGTMLDVLFQPVAIQKIANVVEHLPNTEWRDIDSYKSARTYNRYEFTQDGHGTVFVSALIEDGGVQYCKTKPRAITGEHLGEINQVLEFQTEVEDAGQCEGYFGNADNAPQNVEHEILIGFIEGNNGVEQMGVSHIGAYDFDSEGDPQQLIPLGGAGLFIRN</sequence>
<name>A0ABV4MN51_9VIBR</name>
<accession>A0ABV4MN51</accession>
<evidence type="ECO:0000313" key="2">
    <source>
        <dbReference type="EMBL" id="MEZ8210935.1"/>
    </source>
</evidence>
<comment type="caution">
    <text evidence="2">The sequence shown here is derived from an EMBL/GenBank/DDBJ whole genome shotgun (WGS) entry which is preliminary data.</text>
</comment>
<proteinExistence type="predicted"/>
<evidence type="ECO:0000256" key="1">
    <source>
        <dbReference type="SAM" id="SignalP"/>
    </source>
</evidence>
<feature type="signal peptide" evidence="1">
    <location>
        <begin position="1"/>
        <end position="19"/>
    </location>
</feature>
<dbReference type="EMBL" id="JBGOOS010000038">
    <property type="protein sequence ID" value="MEZ8210935.1"/>
    <property type="molecule type" value="Genomic_DNA"/>
</dbReference>
<dbReference type="PROSITE" id="PS51257">
    <property type="entry name" value="PROKAR_LIPOPROTEIN"/>
    <property type="match status" value="1"/>
</dbReference>
<feature type="chain" id="PRO_5045690365" evidence="1">
    <location>
        <begin position="20"/>
        <end position="347"/>
    </location>
</feature>
<evidence type="ECO:0000313" key="3">
    <source>
        <dbReference type="Proteomes" id="UP001569151"/>
    </source>
</evidence>
<reference evidence="2 3" key="1">
    <citation type="submission" date="2024-06" db="EMBL/GenBank/DDBJ databases">
        <authorList>
            <person name="Steensen K."/>
            <person name="Seneca J."/>
            <person name="Bartlau N."/>
            <person name="Yu A.X."/>
            <person name="Polz M.F."/>
        </authorList>
    </citation>
    <scope>NUCLEOTIDE SEQUENCE [LARGE SCALE GENOMIC DNA]</scope>
    <source>
        <strain evidence="2 3">1F146</strain>
    </source>
</reference>
<keyword evidence="3" id="KW-1185">Reference proteome</keyword>